<dbReference type="Proteomes" id="UP001396334">
    <property type="component" value="Unassembled WGS sequence"/>
</dbReference>
<evidence type="ECO:0000313" key="3">
    <source>
        <dbReference type="Proteomes" id="UP001396334"/>
    </source>
</evidence>
<feature type="coiled-coil region" evidence="1">
    <location>
        <begin position="43"/>
        <end position="98"/>
    </location>
</feature>
<keyword evidence="1" id="KW-0175">Coiled coil</keyword>
<gene>
    <name evidence="2" type="ORF">V6N11_083370</name>
</gene>
<reference evidence="2 3" key="1">
    <citation type="journal article" date="2024" name="G3 (Bethesda)">
        <title>Genome assembly of Hibiscus sabdariffa L. provides insights into metabolisms of medicinal natural products.</title>
        <authorList>
            <person name="Kim T."/>
        </authorList>
    </citation>
    <scope>NUCLEOTIDE SEQUENCE [LARGE SCALE GENOMIC DNA]</scope>
    <source>
        <strain evidence="2">TK-2024</strain>
        <tissue evidence="2">Old leaves</tissue>
    </source>
</reference>
<dbReference type="EMBL" id="JBBPBN010000036">
    <property type="protein sequence ID" value="KAK9001590.1"/>
    <property type="molecule type" value="Genomic_DNA"/>
</dbReference>
<evidence type="ECO:0000256" key="1">
    <source>
        <dbReference type="SAM" id="Coils"/>
    </source>
</evidence>
<accession>A0ABR2QLN7</accession>
<comment type="caution">
    <text evidence="2">The sequence shown here is derived from an EMBL/GenBank/DDBJ whole genome shotgun (WGS) entry which is preliminary data.</text>
</comment>
<keyword evidence="3" id="KW-1185">Reference proteome</keyword>
<organism evidence="2 3">
    <name type="scientific">Hibiscus sabdariffa</name>
    <name type="common">roselle</name>
    <dbReference type="NCBI Taxonomy" id="183260"/>
    <lineage>
        <taxon>Eukaryota</taxon>
        <taxon>Viridiplantae</taxon>
        <taxon>Streptophyta</taxon>
        <taxon>Embryophyta</taxon>
        <taxon>Tracheophyta</taxon>
        <taxon>Spermatophyta</taxon>
        <taxon>Magnoliopsida</taxon>
        <taxon>eudicotyledons</taxon>
        <taxon>Gunneridae</taxon>
        <taxon>Pentapetalae</taxon>
        <taxon>rosids</taxon>
        <taxon>malvids</taxon>
        <taxon>Malvales</taxon>
        <taxon>Malvaceae</taxon>
        <taxon>Malvoideae</taxon>
        <taxon>Hibiscus</taxon>
    </lineage>
</organism>
<evidence type="ECO:0000313" key="2">
    <source>
        <dbReference type="EMBL" id="KAK9001590.1"/>
    </source>
</evidence>
<sequence>METQASAPPLRPLKLDDYRSNVAVPDEKITWCSRKEDDQESNRQGVIDVLKKLEAELKETKAELRLLKERGTETEIALASLNAELHRSMSKLAQAEAAAAAAKRAPLPPATTSTLRKTTLGFELMKRMGNQQTVCELKCHFEGKMKRKLLKKKNPIVPLVGNWIFKKPVF</sequence>
<name>A0ABR2QLN7_9ROSI</name>
<proteinExistence type="predicted"/>
<protein>
    <submittedName>
        <fullName evidence="2">Uncharacterized protein</fullName>
    </submittedName>
</protein>